<reference evidence="13" key="1">
    <citation type="journal article" date="2020" name="mSystems">
        <title>Genome- and Community-Level Interaction Insights into Carbon Utilization and Element Cycling Functions of Hydrothermarchaeota in Hydrothermal Sediment.</title>
        <authorList>
            <person name="Zhou Z."/>
            <person name="Liu Y."/>
            <person name="Xu W."/>
            <person name="Pan J."/>
            <person name="Luo Z.H."/>
            <person name="Li M."/>
        </authorList>
    </citation>
    <scope>NUCLEOTIDE SEQUENCE</scope>
    <source>
        <strain evidence="13">HyVt-388</strain>
    </source>
</reference>
<dbReference type="GO" id="GO:0006189">
    <property type="term" value="P:'de novo' IMP biosynthetic process"/>
    <property type="evidence" value="ECO:0007669"/>
    <property type="project" value="UniProtKB-UniRule"/>
</dbReference>
<dbReference type="SUPFAM" id="SSF56235">
    <property type="entry name" value="N-terminal nucleophile aminohydrolases (Ntn hydrolases)"/>
    <property type="match status" value="1"/>
</dbReference>
<sequence length="481" mass="53797">MCGIVGLIGKEEVIDKIYPALIALQHRGQDSAGAVTFDQGFHLKKGNGLVVNVFNPKNLERLKGTVGIGHVRYPTVGSGTAEDAQPFIITAPYGIALAHNGNLVNYFDLKKELIENELRYLNSNCDAEVILNLFSVELIKMNLRRLDPDKIFRALTRIYKKLIGSFAVVAIIAGKGFLACRDKNGIKPLVFGRSEDSYCFASESVALDLLGYKHITDVKPGEAFFINNKGTVYRRQIAKSTKRSRASCIFEYVYFARPDSVIDGIGVYEARLRLGAELGKECRKRKIKPDVVIPVPDTARASAQMVAEILGVKYREGLIKNRYIYRTFIMPTQSERIEAVRLKLNPIKSEIQNKKVLLVDDSIVRGNTAREIIGLMRSVGVRKVYYASYSPPLRFPCVYGIDMQTRGEFIARDKSLKEIEKSINADALIYQSVKGLIRGVGVERKGFCTACFTGSYPTEIPSLLLERIEADRMMSKLTTFH</sequence>
<feature type="binding site" evidence="7 11">
    <location>
        <position position="248"/>
    </location>
    <ligand>
        <name>[4Fe-4S] cluster</name>
        <dbReference type="ChEBI" id="CHEBI:49883"/>
    </ligand>
</feature>
<keyword evidence="7 11" id="KW-0408">Iron</keyword>
<evidence type="ECO:0000256" key="8">
    <source>
        <dbReference type="PIRNR" id="PIRNR000485"/>
    </source>
</evidence>
<evidence type="ECO:0000256" key="3">
    <source>
        <dbReference type="ARBA" id="ARBA00022676"/>
    </source>
</evidence>
<dbReference type="PROSITE" id="PS51278">
    <property type="entry name" value="GATASE_TYPE_2"/>
    <property type="match status" value="1"/>
</dbReference>
<comment type="pathway">
    <text evidence="1 7 8">Purine metabolism; IMP biosynthesis via de novo pathway; N(1)-(5-phospho-D-ribosyl)glycinamide from 5-phospho-alpha-D-ribose 1-diphosphate: step 1/2.</text>
</comment>
<feature type="binding site" evidence="7 11">
    <location>
        <position position="451"/>
    </location>
    <ligand>
        <name>[4Fe-4S] cluster</name>
        <dbReference type="ChEBI" id="CHEBI:49883"/>
    </ligand>
</feature>
<dbReference type="SUPFAM" id="SSF53271">
    <property type="entry name" value="PRTase-like"/>
    <property type="match status" value="1"/>
</dbReference>
<dbReference type="HAMAP" id="MF_01931">
    <property type="entry name" value="PurF"/>
    <property type="match status" value="1"/>
</dbReference>
<dbReference type="EMBL" id="DRIG01000043">
    <property type="protein sequence ID" value="HEC78300.1"/>
    <property type="molecule type" value="Genomic_DNA"/>
</dbReference>
<dbReference type="GO" id="GO:0000287">
    <property type="term" value="F:magnesium ion binding"/>
    <property type="evidence" value="ECO:0007669"/>
    <property type="project" value="UniProtKB-UniRule"/>
</dbReference>
<dbReference type="InterPro" id="IPR000836">
    <property type="entry name" value="PRTase_dom"/>
</dbReference>
<feature type="binding site" evidence="7 10">
    <location>
        <position position="361"/>
    </location>
    <ligand>
        <name>Mg(2+)</name>
        <dbReference type="ChEBI" id="CHEBI:18420"/>
    </ligand>
</feature>
<evidence type="ECO:0000256" key="5">
    <source>
        <dbReference type="ARBA" id="ARBA00022755"/>
    </source>
</evidence>
<evidence type="ECO:0000256" key="9">
    <source>
        <dbReference type="PIRSR" id="PIRSR000485-1"/>
    </source>
</evidence>
<dbReference type="PANTHER" id="PTHR11907">
    <property type="entry name" value="AMIDOPHOSPHORIBOSYLTRANSFERASE"/>
    <property type="match status" value="1"/>
</dbReference>
<evidence type="ECO:0000256" key="1">
    <source>
        <dbReference type="ARBA" id="ARBA00005209"/>
    </source>
</evidence>
<keyword evidence="7 10" id="KW-0460">Magnesium</keyword>
<feature type="binding site" evidence="7 11">
    <location>
        <position position="448"/>
    </location>
    <ligand>
        <name>[4Fe-4S] cluster</name>
        <dbReference type="ChEBI" id="CHEBI:49883"/>
    </ligand>
</feature>
<protein>
    <recommendedName>
        <fullName evidence="7">Amidophosphoribosyltransferase</fullName>
        <shortName evidence="7">ATase</shortName>
        <ecNumber evidence="7">2.4.2.14</ecNumber>
    </recommendedName>
    <alternativeName>
        <fullName evidence="7">Glutamine phosphoribosylpyrophosphate amidotransferase</fullName>
        <shortName evidence="7">GPATase</shortName>
    </alternativeName>
</protein>
<evidence type="ECO:0000256" key="10">
    <source>
        <dbReference type="PIRSR" id="PIRSR000485-2"/>
    </source>
</evidence>
<dbReference type="Pfam" id="PF13537">
    <property type="entry name" value="GATase_7"/>
    <property type="match status" value="1"/>
</dbReference>
<dbReference type="InterPro" id="IPR029057">
    <property type="entry name" value="PRTase-like"/>
</dbReference>
<dbReference type="GO" id="GO:0051539">
    <property type="term" value="F:4 iron, 4 sulfur cluster binding"/>
    <property type="evidence" value="ECO:0007669"/>
    <property type="project" value="UniProtKB-KW"/>
</dbReference>
<evidence type="ECO:0000256" key="7">
    <source>
        <dbReference type="HAMAP-Rule" id="MF_01931"/>
    </source>
</evidence>
<dbReference type="Gene3D" id="3.60.20.10">
    <property type="entry name" value="Glutamine Phosphoribosylpyrophosphate, subunit 1, domain 1"/>
    <property type="match status" value="1"/>
</dbReference>
<dbReference type="Gene3D" id="3.40.50.2020">
    <property type="match status" value="1"/>
</dbReference>
<keyword evidence="7 11" id="KW-0411">Iron-sulfur</keyword>
<keyword evidence="3 7" id="KW-0328">Glycosyltransferase</keyword>
<comment type="catalytic activity">
    <reaction evidence="7 8">
        <text>5-phospho-beta-D-ribosylamine + L-glutamate + diphosphate = 5-phospho-alpha-D-ribose 1-diphosphate + L-glutamine + H2O</text>
        <dbReference type="Rhea" id="RHEA:14905"/>
        <dbReference type="ChEBI" id="CHEBI:15377"/>
        <dbReference type="ChEBI" id="CHEBI:29985"/>
        <dbReference type="ChEBI" id="CHEBI:33019"/>
        <dbReference type="ChEBI" id="CHEBI:58017"/>
        <dbReference type="ChEBI" id="CHEBI:58359"/>
        <dbReference type="ChEBI" id="CHEBI:58681"/>
        <dbReference type="EC" id="2.4.2.14"/>
    </reaction>
</comment>
<dbReference type="InterPro" id="IPR029055">
    <property type="entry name" value="Ntn_hydrolases_N"/>
</dbReference>
<organism evidence="13 14">
    <name type="scientific">candidate division WOR-3 bacterium</name>
    <dbReference type="NCBI Taxonomy" id="2052148"/>
    <lineage>
        <taxon>Bacteria</taxon>
        <taxon>Bacteria division WOR-3</taxon>
    </lineage>
</organism>
<dbReference type="Pfam" id="PF00156">
    <property type="entry name" value="Pribosyltran"/>
    <property type="match status" value="1"/>
</dbReference>
<keyword evidence="6 7" id="KW-0315">Glutamine amidotransferase</keyword>
<feature type="binding site" evidence="7 10">
    <location>
        <position position="298"/>
    </location>
    <ligand>
        <name>Mg(2+)</name>
        <dbReference type="ChEBI" id="CHEBI:18420"/>
    </ligand>
</feature>
<evidence type="ECO:0000256" key="6">
    <source>
        <dbReference type="ARBA" id="ARBA00022962"/>
    </source>
</evidence>
<evidence type="ECO:0000256" key="4">
    <source>
        <dbReference type="ARBA" id="ARBA00022679"/>
    </source>
</evidence>
<dbReference type="GO" id="GO:0009113">
    <property type="term" value="P:purine nucleobase biosynthetic process"/>
    <property type="evidence" value="ECO:0007669"/>
    <property type="project" value="UniProtKB-UniRule"/>
</dbReference>
<comment type="cofactor">
    <cofactor evidence="7 10">
        <name>Mg(2+)</name>
        <dbReference type="ChEBI" id="CHEBI:18420"/>
    </cofactor>
    <text evidence="7 10">Binds 1 Mg(2+) ion per subunit.</text>
</comment>
<keyword evidence="7 10" id="KW-0479">Metal-binding</keyword>
<evidence type="ECO:0000256" key="11">
    <source>
        <dbReference type="PIRSR" id="PIRSR000485-3"/>
    </source>
</evidence>
<feature type="domain" description="Glutamine amidotransferase type-2" evidence="12">
    <location>
        <begin position="2"/>
        <end position="229"/>
    </location>
</feature>
<feature type="binding site" evidence="7 10">
    <location>
        <position position="360"/>
    </location>
    <ligand>
        <name>Mg(2+)</name>
        <dbReference type="ChEBI" id="CHEBI:18420"/>
    </ligand>
</feature>
<comment type="function">
    <text evidence="7">Catalyzes the formation of phosphoribosylamine from phosphoribosylpyrophosphate (PRPP) and glutamine.</text>
</comment>
<dbReference type="EC" id="2.4.2.14" evidence="7"/>
<evidence type="ECO:0000259" key="12">
    <source>
        <dbReference type="PROSITE" id="PS51278"/>
    </source>
</evidence>
<dbReference type="CDD" id="cd00715">
    <property type="entry name" value="GPATase_N"/>
    <property type="match status" value="1"/>
</dbReference>
<dbReference type="CDD" id="cd06223">
    <property type="entry name" value="PRTases_typeI"/>
    <property type="match status" value="1"/>
</dbReference>
<gene>
    <name evidence="7" type="primary">purF</name>
    <name evidence="13" type="ORF">ENI34_04050</name>
</gene>
<keyword evidence="5 7" id="KW-0658">Purine biosynthesis</keyword>
<evidence type="ECO:0000313" key="13">
    <source>
        <dbReference type="EMBL" id="HEC78300.1"/>
    </source>
</evidence>
<evidence type="ECO:0000313" key="14">
    <source>
        <dbReference type="Proteomes" id="UP000885826"/>
    </source>
</evidence>
<dbReference type="PIRSF" id="PIRSF000485">
    <property type="entry name" value="Amd_phspho_trans"/>
    <property type="match status" value="1"/>
</dbReference>
<proteinExistence type="inferred from homology"/>
<accession>A0A9C9ELT7</accession>
<dbReference type="InterPro" id="IPR035584">
    <property type="entry name" value="PurF_N"/>
</dbReference>
<keyword evidence="4 7" id="KW-0808">Transferase</keyword>
<comment type="caution">
    <text evidence="13">The sequence shown here is derived from an EMBL/GenBank/DDBJ whole genome shotgun (WGS) entry which is preliminary data.</text>
</comment>
<dbReference type="Proteomes" id="UP000885826">
    <property type="component" value="Unassembled WGS sequence"/>
</dbReference>
<comment type="cofactor">
    <cofactor evidence="7 11">
        <name>[4Fe-4S] cluster</name>
        <dbReference type="ChEBI" id="CHEBI:49883"/>
    </cofactor>
    <text evidence="7 11">Binds 1 [4Fe-4S] cluster per subunit.</text>
</comment>
<dbReference type="InterPro" id="IPR017932">
    <property type="entry name" value="GATase_2_dom"/>
</dbReference>
<evidence type="ECO:0000256" key="2">
    <source>
        <dbReference type="ARBA" id="ARBA00010138"/>
    </source>
</evidence>
<keyword evidence="7" id="KW-0004">4Fe-4S</keyword>
<dbReference type="NCBIfam" id="TIGR01134">
    <property type="entry name" value="purF"/>
    <property type="match status" value="1"/>
</dbReference>
<feature type="binding site" evidence="7 11">
    <location>
        <position position="397"/>
    </location>
    <ligand>
        <name>[4Fe-4S] cluster</name>
        <dbReference type="ChEBI" id="CHEBI:49883"/>
    </ligand>
</feature>
<dbReference type="AlphaFoldDB" id="A0A9C9ELT7"/>
<dbReference type="InterPro" id="IPR005854">
    <property type="entry name" value="PurF"/>
</dbReference>
<dbReference type="GO" id="GO:0004044">
    <property type="term" value="F:amidophosphoribosyltransferase activity"/>
    <property type="evidence" value="ECO:0007669"/>
    <property type="project" value="UniProtKB-UniRule"/>
</dbReference>
<comment type="similarity">
    <text evidence="2 7 8">In the C-terminal section; belongs to the purine/pyrimidine phosphoribosyltransferase family.</text>
</comment>
<name>A0A9C9ELT7_UNCW3</name>
<feature type="active site" description="Nucleophile" evidence="7 9">
    <location>
        <position position="2"/>
    </location>
</feature>